<evidence type="ECO:0000313" key="1">
    <source>
        <dbReference type="EMBL" id="QBI53575.1"/>
    </source>
</evidence>
<evidence type="ECO:0000313" key="2">
    <source>
        <dbReference type="Proteomes" id="UP000292235"/>
    </source>
</evidence>
<sequence>MPKISHRRRSARIRPYVFRMSALLRFQLPELSGLPRLPWEVR</sequence>
<dbReference type="KEGG" id="strr:EKD16_08905"/>
<dbReference type="Proteomes" id="UP000292235">
    <property type="component" value="Chromosome"/>
</dbReference>
<accession>A0A4P6PZF5</accession>
<dbReference type="EMBL" id="CP036455">
    <property type="protein sequence ID" value="QBI53575.1"/>
    <property type="molecule type" value="Genomic_DNA"/>
</dbReference>
<dbReference type="RefSeq" id="WP_278248928.1">
    <property type="nucleotide sequence ID" value="NZ_CP036455.1"/>
</dbReference>
<organism evidence="1 2">
    <name type="scientific">Streptomonospora litoralis</name>
    <dbReference type="NCBI Taxonomy" id="2498135"/>
    <lineage>
        <taxon>Bacteria</taxon>
        <taxon>Bacillati</taxon>
        <taxon>Actinomycetota</taxon>
        <taxon>Actinomycetes</taxon>
        <taxon>Streptosporangiales</taxon>
        <taxon>Nocardiopsidaceae</taxon>
        <taxon>Streptomonospora</taxon>
    </lineage>
</organism>
<proteinExistence type="predicted"/>
<keyword evidence="2" id="KW-1185">Reference proteome</keyword>
<gene>
    <name evidence="1" type="ORF">EKD16_08905</name>
</gene>
<protein>
    <submittedName>
        <fullName evidence="1">Uncharacterized protein</fullName>
    </submittedName>
</protein>
<dbReference type="AlphaFoldDB" id="A0A4P6PZF5"/>
<name>A0A4P6PZF5_9ACTN</name>
<reference evidence="1 2" key="1">
    <citation type="submission" date="2019-02" db="EMBL/GenBank/DDBJ databases">
        <authorList>
            <person name="Khodamoradi S."/>
            <person name="Hahnke R.L."/>
            <person name="Kaempfer P."/>
            <person name="Schumann P."/>
            <person name="Rohde M."/>
            <person name="Steinert M."/>
            <person name="Luzhetskyy A."/>
            <person name="Wink J."/>
            <person name="Ruckert C."/>
        </authorList>
    </citation>
    <scope>NUCLEOTIDE SEQUENCE [LARGE SCALE GENOMIC DNA]</scope>
    <source>
        <strain evidence="1 2">M2</strain>
    </source>
</reference>